<sequence length="115" mass="13508">MQQHLVTCNSRRLKMTWNRWDLRLQLPTRNNQSEHAPPADAAAGDDADRKYLDKMRGWLMMVATLFVNMAFQAMLNTPDWLWPRTKRRFGAPLVAWAPSPHVAHVRKGEADWRRQ</sequence>
<keyword evidence="3" id="KW-1185">Reference proteome</keyword>
<proteinExistence type="predicted"/>
<name>A0A3L6REF3_PANMI</name>
<accession>A0A3L6REF3</accession>
<evidence type="ECO:0000313" key="3">
    <source>
        <dbReference type="Proteomes" id="UP000275267"/>
    </source>
</evidence>
<reference evidence="3" key="1">
    <citation type="journal article" date="2019" name="Nat. Commun.">
        <title>The genome of broomcorn millet.</title>
        <authorList>
            <person name="Zou C."/>
            <person name="Miki D."/>
            <person name="Li D."/>
            <person name="Tang Q."/>
            <person name="Xiao L."/>
            <person name="Rajput S."/>
            <person name="Deng P."/>
            <person name="Jia W."/>
            <person name="Huang R."/>
            <person name="Zhang M."/>
            <person name="Sun Y."/>
            <person name="Hu J."/>
            <person name="Fu X."/>
            <person name="Schnable P.S."/>
            <person name="Li F."/>
            <person name="Zhang H."/>
            <person name="Feng B."/>
            <person name="Zhu X."/>
            <person name="Liu R."/>
            <person name="Schnable J.C."/>
            <person name="Zhu J.-K."/>
            <person name="Zhang H."/>
        </authorList>
    </citation>
    <scope>NUCLEOTIDE SEQUENCE [LARGE SCALE GENOMIC DNA]</scope>
</reference>
<keyword evidence="1" id="KW-1133">Transmembrane helix</keyword>
<evidence type="ECO:0000256" key="1">
    <source>
        <dbReference type="SAM" id="Phobius"/>
    </source>
</evidence>
<keyword evidence="1" id="KW-0472">Membrane</keyword>
<organism evidence="2 3">
    <name type="scientific">Panicum miliaceum</name>
    <name type="common">Proso millet</name>
    <name type="synonym">Broomcorn millet</name>
    <dbReference type="NCBI Taxonomy" id="4540"/>
    <lineage>
        <taxon>Eukaryota</taxon>
        <taxon>Viridiplantae</taxon>
        <taxon>Streptophyta</taxon>
        <taxon>Embryophyta</taxon>
        <taxon>Tracheophyta</taxon>
        <taxon>Spermatophyta</taxon>
        <taxon>Magnoliopsida</taxon>
        <taxon>Liliopsida</taxon>
        <taxon>Poales</taxon>
        <taxon>Poaceae</taxon>
        <taxon>PACMAD clade</taxon>
        <taxon>Panicoideae</taxon>
        <taxon>Panicodae</taxon>
        <taxon>Paniceae</taxon>
        <taxon>Panicinae</taxon>
        <taxon>Panicum</taxon>
        <taxon>Panicum sect. Panicum</taxon>
    </lineage>
</organism>
<keyword evidence="1" id="KW-0812">Transmembrane</keyword>
<evidence type="ECO:0000313" key="2">
    <source>
        <dbReference type="EMBL" id="RLN01187.1"/>
    </source>
</evidence>
<feature type="transmembrane region" description="Helical" evidence="1">
    <location>
        <begin position="58"/>
        <end position="75"/>
    </location>
</feature>
<gene>
    <name evidence="2" type="ORF">C2845_PM06G05910</name>
</gene>
<dbReference type="Proteomes" id="UP000275267">
    <property type="component" value="Unassembled WGS sequence"/>
</dbReference>
<comment type="caution">
    <text evidence="2">The sequence shown here is derived from an EMBL/GenBank/DDBJ whole genome shotgun (WGS) entry which is preliminary data.</text>
</comment>
<dbReference type="AlphaFoldDB" id="A0A3L6REF3"/>
<protein>
    <submittedName>
        <fullName evidence="2">Uncharacterized protein</fullName>
    </submittedName>
</protein>
<dbReference type="OrthoDB" id="696612at2759"/>
<dbReference type="EMBL" id="PQIB02000009">
    <property type="protein sequence ID" value="RLN01187.1"/>
    <property type="molecule type" value="Genomic_DNA"/>
</dbReference>